<reference evidence="1" key="2">
    <citation type="submission" date="2020-05" db="UniProtKB">
        <authorList>
            <consortium name="EnsemblMetazoa"/>
        </authorList>
    </citation>
    <scope>IDENTIFICATION</scope>
    <source>
        <strain evidence="1">IAEA</strain>
    </source>
</reference>
<organism evidence="1 2">
    <name type="scientific">Glossina pallidipes</name>
    <name type="common">Tsetse fly</name>
    <dbReference type="NCBI Taxonomy" id="7398"/>
    <lineage>
        <taxon>Eukaryota</taxon>
        <taxon>Metazoa</taxon>
        <taxon>Ecdysozoa</taxon>
        <taxon>Arthropoda</taxon>
        <taxon>Hexapoda</taxon>
        <taxon>Insecta</taxon>
        <taxon>Pterygota</taxon>
        <taxon>Neoptera</taxon>
        <taxon>Endopterygota</taxon>
        <taxon>Diptera</taxon>
        <taxon>Brachycera</taxon>
        <taxon>Muscomorpha</taxon>
        <taxon>Hippoboscoidea</taxon>
        <taxon>Glossinidae</taxon>
        <taxon>Glossina</taxon>
    </lineage>
</organism>
<proteinExistence type="predicted"/>
<dbReference type="VEuPathDB" id="VectorBase:GPAI047782"/>
<evidence type="ECO:0000313" key="1">
    <source>
        <dbReference type="EnsemblMetazoa" id="GPAI047782-PA"/>
    </source>
</evidence>
<accession>A0A1B0AJG9</accession>
<evidence type="ECO:0000313" key="2">
    <source>
        <dbReference type="Proteomes" id="UP000092445"/>
    </source>
</evidence>
<dbReference type="Proteomes" id="UP000092445">
    <property type="component" value="Unassembled WGS sequence"/>
</dbReference>
<dbReference type="EnsemblMetazoa" id="GPAI047782-RA">
    <property type="protein sequence ID" value="GPAI047782-PA"/>
    <property type="gene ID" value="GPAI047782"/>
</dbReference>
<protein>
    <submittedName>
        <fullName evidence="1">Uncharacterized protein</fullName>
    </submittedName>
</protein>
<reference evidence="2" key="1">
    <citation type="submission" date="2014-03" db="EMBL/GenBank/DDBJ databases">
        <authorList>
            <person name="Aksoy S."/>
            <person name="Warren W."/>
            <person name="Wilson R.K."/>
        </authorList>
    </citation>
    <scope>NUCLEOTIDE SEQUENCE [LARGE SCALE GENOMIC DNA]</scope>
    <source>
        <strain evidence="2">IAEA</strain>
    </source>
</reference>
<keyword evidence="2" id="KW-1185">Reference proteome</keyword>
<sequence length="280" mass="31253">MLPPPPPTTSTVVMCERSPLTPVRRFKPPVALLPVTGSPMLKSKRFSIGLRLPWSALVEPYLRLDFSSIVAKVVASPSEQPISLAPPLGSEVNSCSLPENPLSHELISWFFLASTALENVKVSKSLSRQRDFWNFRKCKGLCISTSSMGQAITIFSELIRVIDKFSGIALAQPVGPEIYRKVIETNLQTRSRTNCIKEVYCVAVGIPLSLSKEKYPKTKIEKSENKTNINEIALEHKTHDLKDDRAVINENLGLTLHHTCCCWLKEDELLCRGNASRRVL</sequence>
<name>A0A1B0AJG9_GLOPL</name>
<dbReference type="AlphaFoldDB" id="A0A1B0AJG9"/>